<organism evidence="7 8">
    <name type="scientific">Cohnella candidum</name>
    <dbReference type="NCBI Taxonomy" id="2674991"/>
    <lineage>
        <taxon>Bacteria</taxon>
        <taxon>Bacillati</taxon>
        <taxon>Bacillota</taxon>
        <taxon>Bacilli</taxon>
        <taxon>Bacillales</taxon>
        <taxon>Paenibacillaceae</taxon>
        <taxon>Cohnella</taxon>
    </lineage>
</organism>
<dbReference type="Gene3D" id="3.40.190.10">
    <property type="entry name" value="Periplasmic binding protein-like II"/>
    <property type="match status" value="2"/>
</dbReference>
<feature type="chain" id="PRO_5018198571" evidence="5">
    <location>
        <begin position="21"/>
        <end position="365"/>
    </location>
</feature>
<dbReference type="AlphaFoldDB" id="A0A3G3JSI7"/>
<evidence type="ECO:0000259" key="6">
    <source>
        <dbReference type="Pfam" id="PF09084"/>
    </source>
</evidence>
<evidence type="ECO:0000256" key="1">
    <source>
        <dbReference type="ARBA" id="ARBA00004418"/>
    </source>
</evidence>
<reference evidence="7 8" key="1">
    <citation type="submission" date="2018-10" db="EMBL/GenBank/DDBJ databases">
        <title>Genome Sequence of Cohnella sp.</title>
        <authorList>
            <person name="Srinivasan S."/>
            <person name="Kim M.K."/>
        </authorList>
    </citation>
    <scope>NUCLEOTIDE SEQUENCE [LARGE SCALE GENOMIC DNA]</scope>
    <source>
        <strain evidence="7 8">18JY8-7</strain>
    </source>
</reference>
<evidence type="ECO:0000256" key="2">
    <source>
        <dbReference type="ARBA" id="ARBA00010742"/>
    </source>
</evidence>
<comment type="subcellular location">
    <subcellularLocation>
        <location evidence="1">Periplasm</location>
    </subcellularLocation>
</comment>
<dbReference type="EMBL" id="CP033433">
    <property type="protein sequence ID" value="AYQ71190.1"/>
    <property type="molecule type" value="Genomic_DNA"/>
</dbReference>
<proteinExistence type="inferred from homology"/>
<sequence>MIKARSIALLLISVIVLALAASCGSRSNSPGASTGTDSPSVMPSGSANASPSAESTPKELVTVKFSEVIRSIFYAPHYIAISKGFYEEEGLKVDMNTAQGSDKGAAALIAGNADISMVGPETAIYIHNQKGAKTLKIFHQLTLKDGSFLLSRNKTDSFKWSDLSGKTVIGWRPGSAPQMVLNSLLAKEGVKDAKVITNIASTAMVGAFTSGQGDYIQVYEPVASSLVKEGKAYYAASLGEDFGAYPETSFVATSDYIRSHPDIIQSFVNAVAKGRQWLNTASSDEIADALMPFFEGTSKELILSSIERYKSQDTWPAVPELTPEAFDTLQNVLIDNGVLKPEEKLANLEEVADMSFVRKIGQEGK</sequence>
<feature type="region of interest" description="Disordered" evidence="4">
    <location>
        <begin position="25"/>
        <end position="54"/>
    </location>
</feature>
<evidence type="ECO:0000313" key="7">
    <source>
        <dbReference type="EMBL" id="AYQ71190.1"/>
    </source>
</evidence>
<dbReference type="PANTHER" id="PTHR30024">
    <property type="entry name" value="ALIPHATIC SULFONATES-BINDING PROTEIN-RELATED"/>
    <property type="match status" value="1"/>
</dbReference>
<dbReference type="RefSeq" id="WP_123039254.1">
    <property type="nucleotide sequence ID" value="NZ_CP033433.1"/>
</dbReference>
<evidence type="ECO:0000256" key="5">
    <source>
        <dbReference type="SAM" id="SignalP"/>
    </source>
</evidence>
<evidence type="ECO:0000256" key="3">
    <source>
        <dbReference type="ARBA" id="ARBA00022729"/>
    </source>
</evidence>
<dbReference type="Proteomes" id="UP000269097">
    <property type="component" value="Chromosome"/>
</dbReference>
<accession>A0A3G3JSI7</accession>
<dbReference type="SUPFAM" id="SSF53850">
    <property type="entry name" value="Periplasmic binding protein-like II"/>
    <property type="match status" value="1"/>
</dbReference>
<dbReference type="Pfam" id="PF09084">
    <property type="entry name" value="NMT1"/>
    <property type="match status" value="1"/>
</dbReference>
<name>A0A3G3JSI7_9BACL</name>
<gene>
    <name evidence="7" type="ORF">EAV92_00345</name>
</gene>
<feature type="domain" description="SsuA/THI5-like" evidence="6">
    <location>
        <begin position="75"/>
        <end position="278"/>
    </location>
</feature>
<dbReference type="PROSITE" id="PS51257">
    <property type="entry name" value="PROKAR_LIPOPROTEIN"/>
    <property type="match status" value="1"/>
</dbReference>
<comment type="similarity">
    <text evidence="2">Belongs to the bacterial solute-binding protein SsuA/TauA family.</text>
</comment>
<evidence type="ECO:0000256" key="4">
    <source>
        <dbReference type="SAM" id="MobiDB-lite"/>
    </source>
</evidence>
<feature type="signal peptide" evidence="5">
    <location>
        <begin position="1"/>
        <end position="20"/>
    </location>
</feature>
<keyword evidence="8" id="KW-1185">Reference proteome</keyword>
<dbReference type="PANTHER" id="PTHR30024:SF47">
    <property type="entry name" value="TAURINE-BINDING PERIPLASMIC PROTEIN"/>
    <property type="match status" value="1"/>
</dbReference>
<protein>
    <submittedName>
        <fullName evidence="7">ABC transporter substrate-binding protein</fullName>
    </submittedName>
</protein>
<dbReference type="InterPro" id="IPR015168">
    <property type="entry name" value="SsuA/THI5"/>
</dbReference>
<keyword evidence="3 5" id="KW-0732">Signal</keyword>
<evidence type="ECO:0000313" key="8">
    <source>
        <dbReference type="Proteomes" id="UP000269097"/>
    </source>
</evidence>
<dbReference type="GO" id="GO:0042597">
    <property type="term" value="C:periplasmic space"/>
    <property type="evidence" value="ECO:0007669"/>
    <property type="project" value="UniProtKB-SubCell"/>
</dbReference>
<dbReference type="KEGG" id="coh:EAV92_00345"/>